<evidence type="ECO:0000256" key="1">
    <source>
        <dbReference type="SAM" id="MobiDB-lite"/>
    </source>
</evidence>
<reference evidence="2 3" key="1">
    <citation type="submission" date="2021-11" db="EMBL/GenBank/DDBJ databases">
        <authorList>
            <person name="Liang Q."/>
            <person name="Mou H."/>
            <person name="Liu Z."/>
        </authorList>
    </citation>
    <scope>NUCLEOTIDE SEQUENCE [LARGE SCALE GENOMIC DNA]</scope>
    <source>
        <strain evidence="2 3">CHU3</strain>
    </source>
</reference>
<proteinExistence type="predicted"/>
<name>A0ABT2YMK4_9BURK</name>
<keyword evidence="3" id="KW-1185">Reference proteome</keyword>
<organism evidence="2 3">
    <name type="scientific">Roseateles oligotrophus</name>
    <dbReference type="NCBI Taxonomy" id="1769250"/>
    <lineage>
        <taxon>Bacteria</taxon>
        <taxon>Pseudomonadati</taxon>
        <taxon>Pseudomonadota</taxon>
        <taxon>Betaproteobacteria</taxon>
        <taxon>Burkholderiales</taxon>
        <taxon>Sphaerotilaceae</taxon>
        <taxon>Roseateles</taxon>
    </lineage>
</organism>
<dbReference type="Proteomes" id="UP001209701">
    <property type="component" value="Unassembled WGS sequence"/>
</dbReference>
<evidence type="ECO:0000313" key="3">
    <source>
        <dbReference type="Proteomes" id="UP001209701"/>
    </source>
</evidence>
<comment type="caution">
    <text evidence="2">The sequence shown here is derived from an EMBL/GenBank/DDBJ whole genome shotgun (WGS) entry which is preliminary data.</text>
</comment>
<evidence type="ECO:0000313" key="2">
    <source>
        <dbReference type="EMBL" id="MCV2371300.1"/>
    </source>
</evidence>
<protein>
    <submittedName>
        <fullName evidence="2">Uncharacterized protein</fullName>
    </submittedName>
</protein>
<feature type="compositionally biased region" description="Basic residues" evidence="1">
    <location>
        <begin position="1"/>
        <end position="14"/>
    </location>
</feature>
<gene>
    <name evidence="2" type="ORF">LNV07_24690</name>
</gene>
<feature type="compositionally biased region" description="Basic and acidic residues" evidence="1">
    <location>
        <begin position="15"/>
        <end position="30"/>
    </location>
</feature>
<dbReference type="EMBL" id="JAJIRN010000014">
    <property type="protein sequence ID" value="MCV2371300.1"/>
    <property type="molecule type" value="Genomic_DNA"/>
</dbReference>
<dbReference type="RefSeq" id="WP_263573879.1">
    <property type="nucleotide sequence ID" value="NZ_JAJIRN010000014.1"/>
</dbReference>
<feature type="region of interest" description="Disordered" evidence="1">
    <location>
        <begin position="1"/>
        <end position="37"/>
    </location>
</feature>
<accession>A0ABT2YMK4</accession>
<sequence length="116" mass="12691">MNKQASRSKPRRQPVRKEVKPGPPASDKDAAALIEPSEPIALKPDGYYWQTENGRREFGPFESYELAAADMHVGEENLGTTNNLTEVEDEIGVASWIDADTGTLAEGQSPPHLEGE</sequence>